<comment type="caution">
    <text evidence="2">The sequence shown here is derived from an EMBL/GenBank/DDBJ whole genome shotgun (WGS) entry which is preliminary data.</text>
</comment>
<accession>L7L7K5</accession>
<dbReference type="OrthoDB" id="5471810at2"/>
<evidence type="ECO:0000259" key="1">
    <source>
        <dbReference type="Pfam" id="PF20068"/>
    </source>
</evidence>
<dbReference type="Proteomes" id="UP000053405">
    <property type="component" value="Unassembled WGS sequence"/>
</dbReference>
<evidence type="ECO:0000313" key="2">
    <source>
        <dbReference type="EMBL" id="GAC55983.1"/>
    </source>
</evidence>
<keyword evidence="3" id="KW-1185">Reference proteome</keyword>
<organism evidence="2 3">
    <name type="scientific">Gordonia hirsuta DSM 44140 = NBRC 16056</name>
    <dbReference type="NCBI Taxonomy" id="1121927"/>
    <lineage>
        <taxon>Bacteria</taxon>
        <taxon>Bacillati</taxon>
        <taxon>Actinomycetota</taxon>
        <taxon>Actinomycetes</taxon>
        <taxon>Mycobacteriales</taxon>
        <taxon>Gordoniaceae</taxon>
        <taxon>Gordonia</taxon>
    </lineage>
</organism>
<dbReference type="NCBIfam" id="TIGR04354">
    <property type="entry name" value="amphi-Trp"/>
    <property type="match status" value="1"/>
</dbReference>
<dbReference type="STRING" id="1121927.GOHSU_02_01270"/>
<dbReference type="RefSeq" id="WP_005935289.1">
    <property type="nucleotide sequence ID" value="NZ_ATVK01000040.1"/>
</dbReference>
<dbReference type="Pfam" id="PF20068">
    <property type="entry name" value="Amphi-Trp"/>
    <property type="match status" value="1"/>
</dbReference>
<reference evidence="2 3" key="1">
    <citation type="submission" date="2012-12" db="EMBL/GenBank/DDBJ databases">
        <title>Whole genome shotgun sequence of Gordonia hirsuta NBRC 16056.</title>
        <authorList>
            <person name="Isaki-Nakamura S."/>
            <person name="Hosoyama A."/>
            <person name="Tsuchikane K."/>
            <person name="Katsumata H."/>
            <person name="Baba S."/>
            <person name="Yamazaki S."/>
            <person name="Fujita N."/>
        </authorList>
    </citation>
    <scope>NUCLEOTIDE SEQUENCE [LARGE SCALE GENOMIC DNA]</scope>
    <source>
        <strain evidence="2 3">NBRC 16056</strain>
    </source>
</reference>
<dbReference type="InterPro" id="IPR027598">
    <property type="entry name" value="Amphi-Trp_dom"/>
</dbReference>
<proteinExistence type="predicted"/>
<dbReference type="AlphaFoldDB" id="L7L7K5"/>
<sequence>MPSEKLLKTSQTMSLDGVATLLETLAGRIREGRVDLSVGTENVSLDLPANVKVDVEVTREPKRRRGPKLELEIEIEWREGDTAGPGQLRIG</sequence>
<dbReference type="EMBL" id="BANT01000002">
    <property type="protein sequence ID" value="GAC55983.1"/>
    <property type="molecule type" value="Genomic_DNA"/>
</dbReference>
<evidence type="ECO:0000313" key="3">
    <source>
        <dbReference type="Proteomes" id="UP000053405"/>
    </source>
</evidence>
<feature type="domain" description="Amphi-Trp" evidence="1">
    <location>
        <begin position="1"/>
        <end position="90"/>
    </location>
</feature>
<gene>
    <name evidence="2" type="ORF">GOHSU_02_01270</name>
</gene>
<protein>
    <recommendedName>
        <fullName evidence="1">Amphi-Trp domain-containing protein</fullName>
    </recommendedName>
</protein>
<name>L7L7K5_9ACTN</name>